<dbReference type="Proteomes" id="UP000325333">
    <property type="component" value="Unassembled WGS sequence"/>
</dbReference>
<protein>
    <submittedName>
        <fullName evidence="2">Uncharacterized protein</fullName>
    </submittedName>
</protein>
<dbReference type="EMBL" id="VEWN01000027">
    <property type="protein sequence ID" value="KAA1052486.1"/>
    <property type="molecule type" value="Genomic_DNA"/>
</dbReference>
<evidence type="ECO:0000313" key="3">
    <source>
        <dbReference type="Proteomes" id="UP000325333"/>
    </source>
</evidence>
<gene>
    <name evidence="2" type="ORF">FH063_004263</name>
</gene>
<accession>A0A5B0KKS9</accession>
<proteinExistence type="predicted"/>
<keyword evidence="1" id="KW-0472">Membrane</keyword>
<evidence type="ECO:0000313" key="2">
    <source>
        <dbReference type="EMBL" id="KAA1052486.1"/>
    </source>
</evidence>
<dbReference type="RefSeq" id="WP_149651748.1">
    <property type="nucleotide sequence ID" value="NZ_VEWN01000027.1"/>
</dbReference>
<comment type="caution">
    <text evidence="2">The sequence shown here is derived from an EMBL/GenBank/DDBJ whole genome shotgun (WGS) entry which is preliminary data.</text>
</comment>
<sequence length="82" mass="8921">MAIKHYIYATITGGMLGALVLAFFLGQKHDFILSVVAGGTAGAVLVTVWMLPMLVQYYVALFMKDLGRAMAERKQEAIGEPD</sequence>
<keyword evidence="1" id="KW-1133">Transmembrane helix</keyword>
<feature type="transmembrane region" description="Helical" evidence="1">
    <location>
        <begin position="31"/>
        <end position="60"/>
    </location>
</feature>
<dbReference type="AlphaFoldDB" id="A0A5B0KKS9"/>
<organism evidence="2 3">
    <name type="scientific">Azospirillum argentinense</name>
    <dbReference type="NCBI Taxonomy" id="2970906"/>
    <lineage>
        <taxon>Bacteria</taxon>
        <taxon>Pseudomonadati</taxon>
        <taxon>Pseudomonadota</taxon>
        <taxon>Alphaproteobacteria</taxon>
        <taxon>Rhodospirillales</taxon>
        <taxon>Azospirillaceae</taxon>
        <taxon>Azospirillum</taxon>
    </lineage>
</organism>
<name>A0A5B0KKS9_9PROT</name>
<keyword evidence="1" id="KW-0812">Transmembrane</keyword>
<reference evidence="2 3" key="1">
    <citation type="submission" date="2019-07" db="EMBL/GenBank/DDBJ databases">
        <title>Genome sequencing of the stress-tolerant strain Azospirillum brasilense Az19.</title>
        <authorList>
            <person name="Maroniche G.A."/>
            <person name="Garcia J.E."/>
            <person name="Pagnussat L."/>
            <person name="Amenta M."/>
            <person name="Creus C.M."/>
        </authorList>
    </citation>
    <scope>NUCLEOTIDE SEQUENCE [LARGE SCALE GENOMIC DNA]</scope>
    <source>
        <strain evidence="2 3">Az19</strain>
    </source>
</reference>
<feature type="transmembrane region" description="Helical" evidence="1">
    <location>
        <begin position="7"/>
        <end position="25"/>
    </location>
</feature>
<evidence type="ECO:0000256" key="1">
    <source>
        <dbReference type="SAM" id="Phobius"/>
    </source>
</evidence>